<sequence>MVFSFPIDNALCGWLTQPRDLHGLLLHLASKRQRGSLHRHNSGSYSGVLFQAGRVKRGKSCANWTSQLKTCETRVIISGFHVSCKPLEKQRLGIMYAVLFHLEPRRPRHPFASFPWAPSRLLLIDRKNKHKKKEKEKNSKHKYSKTSAVTSVQLRCYPKAPSSPPSFLSTNIRFGD</sequence>
<feature type="compositionally biased region" description="Basic residues" evidence="1">
    <location>
        <begin position="128"/>
        <end position="144"/>
    </location>
</feature>
<name>A0A2T3A5V0_9PEZI</name>
<evidence type="ECO:0000313" key="3">
    <source>
        <dbReference type="Proteomes" id="UP000241462"/>
    </source>
</evidence>
<reference evidence="2 3" key="1">
    <citation type="journal article" date="2018" name="Mycol. Prog.">
        <title>Coniella lustricola, a new species from submerged detritus.</title>
        <authorList>
            <person name="Raudabaugh D.B."/>
            <person name="Iturriaga T."/>
            <person name="Carver A."/>
            <person name="Mondo S."/>
            <person name="Pangilinan J."/>
            <person name="Lipzen A."/>
            <person name="He G."/>
            <person name="Amirebrahimi M."/>
            <person name="Grigoriev I.V."/>
            <person name="Miller A.N."/>
        </authorList>
    </citation>
    <scope>NUCLEOTIDE SEQUENCE [LARGE SCALE GENOMIC DNA]</scope>
    <source>
        <strain evidence="2 3">B22-T-1</strain>
    </source>
</reference>
<dbReference type="Proteomes" id="UP000241462">
    <property type="component" value="Unassembled WGS sequence"/>
</dbReference>
<gene>
    <name evidence="2" type="ORF">BD289DRAFT_282206</name>
</gene>
<evidence type="ECO:0000256" key="1">
    <source>
        <dbReference type="SAM" id="MobiDB-lite"/>
    </source>
</evidence>
<dbReference type="InParanoid" id="A0A2T3A5V0"/>
<keyword evidence="3" id="KW-1185">Reference proteome</keyword>
<accession>A0A2T3A5V0</accession>
<organism evidence="2 3">
    <name type="scientific">Coniella lustricola</name>
    <dbReference type="NCBI Taxonomy" id="2025994"/>
    <lineage>
        <taxon>Eukaryota</taxon>
        <taxon>Fungi</taxon>
        <taxon>Dikarya</taxon>
        <taxon>Ascomycota</taxon>
        <taxon>Pezizomycotina</taxon>
        <taxon>Sordariomycetes</taxon>
        <taxon>Sordariomycetidae</taxon>
        <taxon>Diaporthales</taxon>
        <taxon>Schizoparmaceae</taxon>
        <taxon>Coniella</taxon>
    </lineage>
</organism>
<feature type="region of interest" description="Disordered" evidence="1">
    <location>
        <begin position="128"/>
        <end position="147"/>
    </location>
</feature>
<evidence type="ECO:0000313" key="2">
    <source>
        <dbReference type="EMBL" id="PSR83393.1"/>
    </source>
</evidence>
<dbReference type="EMBL" id="KZ678460">
    <property type="protein sequence ID" value="PSR83393.1"/>
    <property type="molecule type" value="Genomic_DNA"/>
</dbReference>
<protein>
    <submittedName>
        <fullName evidence="2">Uncharacterized protein</fullName>
    </submittedName>
</protein>
<proteinExistence type="predicted"/>
<dbReference type="AlphaFoldDB" id="A0A2T3A5V0"/>